<dbReference type="PATRIC" id="fig|1641875.4.peg.49"/>
<dbReference type="AlphaFoldDB" id="A0A0T5P199"/>
<evidence type="ECO:0000313" key="1">
    <source>
        <dbReference type="EMBL" id="KRS14922.1"/>
    </source>
</evidence>
<accession>A0A0T5P199</accession>
<gene>
    <name evidence="1" type="ORF">XM53_00240</name>
</gene>
<evidence type="ECO:0000313" key="2">
    <source>
        <dbReference type="Proteomes" id="UP000051295"/>
    </source>
</evidence>
<proteinExistence type="predicted"/>
<dbReference type="EMBL" id="LAXJ01000001">
    <property type="protein sequence ID" value="KRS14922.1"/>
    <property type="molecule type" value="Genomic_DNA"/>
</dbReference>
<keyword evidence="2" id="KW-1185">Reference proteome</keyword>
<feature type="non-terminal residue" evidence="1">
    <location>
        <position position="1"/>
    </location>
</feature>
<dbReference type="Proteomes" id="UP000051295">
    <property type="component" value="Unassembled WGS sequence"/>
</dbReference>
<sequence>RFLSNRLEIEIETRRMNSSPAMALALDPDVEQRYRRKFAVEYQLYDGIAEDGAFTPLPNGVLPPHH</sequence>
<reference evidence="1 2" key="1">
    <citation type="submission" date="2015-04" db="EMBL/GenBank/DDBJ databases">
        <title>The draft genome sequence of Roseovarius sp.R12b.</title>
        <authorList>
            <person name="Li G."/>
            <person name="Lai Q."/>
            <person name="Shao Z."/>
            <person name="Yan P."/>
        </authorList>
    </citation>
    <scope>NUCLEOTIDE SEQUENCE [LARGE SCALE GENOMIC DNA]</scope>
    <source>
        <strain evidence="1 2">R12B</strain>
    </source>
</reference>
<organism evidence="1 2">
    <name type="scientific">Roseovarius atlanticus</name>
    <dbReference type="NCBI Taxonomy" id="1641875"/>
    <lineage>
        <taxon>Bacteria</taxon>
        <taxon>Pseudomonadati</taxon>
        <taxon>Pseudomonadota</taxon>
        <taxon>Alphaproteobacteria</taxon>
        <taxon>Rhodobacterales</taxon>
        <taxon>Roseobacteraceae</taxon>
        <taxon>Roseovarius</taxon>
    </lineage>
</organism>
<protein>
    <submittedName>
        <fullName evidence="1">Uncharacterized protein</fullName>
    </submittedName>
</protein>
<comment type="caution">
    <text evidence="1">The sequence shown here is derived from an EMBL/GenBank/DDBJ whole genome shotgun (WGS) entry which is preliminary data.</text>
</comment>
<name>A0A0T5P199_9RHOB</name>